<reference evidence="1" key="1">
    <citation type="submission" date="2023-07" db="EMBL/GenBank/DDBJ databases">
        <title>draft genome sequence of fig (Ficus carica).</title>
        <authorList>
            <person name="Takahashi T."/>
            <person name="Nishimura K."/>
        </authorList>
    </citation>
    <scope>NUCLEOTIDE SEQUENCE</scope>
</reference>
<dbReference type="AlphaFoldDB" id="A0AA88DNR1"/>
<evidence type="ECO:0000313" key="1">
    <source>
        <dbReference type="EMBL" id="GMN58757.1"/>
    </source>
</evidence>
<proteinExistence type="predicted"/>
<dbReference type="EMBL" id="BTGU01000080">
    <property type="protein sequence ID" value="GMN58757.1"/>
    <property type="molecule type" value="Genomic_DNA"/>
</dbReference>
<keyword evidence="2" id="KW-1185">Reference proteome</keyword>
<sequence length="81" mass="9041">MPELRLRSYYELVMGNRTDKALGRSSVTAGITTPTAYRDDRNFDEIVDVFSGNGVSAADNDFGLGFWGRFKNFNNLGLDLN</sequence>
<evidence type="ECO:0000313" key="2">
    <source>
        <dbReference type="Proteomes" id="UP001187192"/>
    </source>
</evidence>
<gene>
    <name evidence="1" type="ORF">TIFTF001_027855</name>
</gene>
<name>A0AA88DNR1_FICCA</name>
<organism evidence="1 2">
    <name type="scientific">Ficus carica</name>
    <name type="common">Common fig</name>
    <dbReference type="NCBI Taxonomy" id="3494"/>
    <lineage>
        <taxon>Eukaryota</taxon>
        <taxon>Viridiplantae</taxon>
        <taxon>Streptophyta</taxon>
        <taxon>Embryophyta</taxon>
        <taxon>Tracheophyta</taxon>
        <taxon>Spermatophyta</taxon>
        <taxon>Magnoliopsida</taxon>
        <taxon>eudicotyledons</taxon>
        <taxon>Gunneridae</taxon>
        <taxon>Pentapetalae</taxon>
        <taxon>rosids</taxon>
        <taxon>fabids</taxon>
        <taxon>Rosales</taxon>
        <taxon>Moraceae</taxon>
        <taxon>Ficeae</taxon>
        <taxon>Ficus</taxon>
    </lineage>
</organism>
<dbReference type="Proteomes" id="UP001187192">
    <property type="component" value="Unassembled WGS sequence"/>
</dbReference>
<protein>
    <submittedName>
        <fullName evidence="1">Uncharacterized protein</fullName>
    </submittedName>
</protein>
<comment type="caution">
    <text evidence="1">The sequence shown here is derived from an EMBL/GenBank/DDBJ whole genome shotgun (WGS) entry which is preliminary data.</text>
</comment>
<accession>A0AA88DNR1</accession>